<dbReference type="Gene3D" id="3.40.30.10">
    <property type="entry name" value="Glutaredoxin"/>
    <property type="match status" value="1"/>
</dbReference>
<reference evidence="1 2" key="1">
    <citation type="submission" date="2019-04" db="EMBL/GenBank/DDBJ databases">
        <authorList>
            <consortium name="Wellcome Sanger Institute Data Sharing"/>
        </authorList>
    </citation>
    <scope>NUCLEOTIDE SEQUENCE [LARGE SCALE GENOMIC DNA]</scope>
</reference>
<dbReference type="Proteomes" id="UP000694397">
    <property type="component" value="Chromosome 15"/>
</dbReference>
<dbReference type="Ensembl" id="ENSSFOT00015071536.1">
    <property type="protein sequence ID" value="ENSSFOP00015054637.1"/>
    <property type="gene ID" value="ENSSFOG00015024265.1"/>
</dbReference>
<accession>A0A8C9TQT4</accession>
<organism evidence="1 2">
    <name type="scientific">Scleropages formosus</name>
    <name type="common">Asian bonytongue</name>
    <name type="synonym">Osteoglossum formosum</name>
    <dbReference type="NCBI Taxonomy" id="113540"/>
    <lineage>
        <taxon>Eukaryota</taxon>
        <taxon>Metazoa</taxon>
        <taxon>Chordata</taxon>
        <taxon>Craniata</taxon>
        <taxon>Vertebrata</taxon>
        <taxon>Euteleostomi</taxon>
        <taxon>Actinopterygii</taxon>
        <taxon>Neopterygii</taxon>
        <taxon>Teleostei</taxon>
        <taxon>Osteoglossocephala</taxon>
        <taxon>Osteoglossomorpha</taxon>
        <taxon>Osteoglossiformes</taxon>
        <taxon>Osteoglossidae</taxon>
        <taxon>Scleropages</taxon>
    </lineage>
</organism>
<reference evidence="1" key="3">
    <citation type="submission" date="2025-09" db="UniProtKB">
        <authorList>
            <consortium name="Ensembl"/>
        </authorList>
    </citation>
    <scope>IDENTIFICATION</scope>
</reference>
<protein>
    <submittedName>
        <fullName evidence="1">Uncharacterized protein</fullName>
    </submittedName>
</protein>
<dbReference type="AlphaFoldDB" id="A0A8C9TQT4"/>
<evidence type="ECO:0000313" key="2">
    <source>
        <dbReference type="Proteomes" id="UP000694397"/>
    </source>
</evidence>
<evidence type="ECO:0000313" key="1">
    <source>
        <dbReference type="Ensembl" id="ENSSFOP00015054637.1"/>
    </source>
</evidence>
<sequence>MCECVKIHSHGSNSKKKTTVYMKSKRFMKTPVNNKMAKRGNKKE</sequence>
<keyword evidence="2" id="KW-1185">Reference proteome</keyword>
<name>A0A8C9TQT4_SCLFO</name>
<reference evidence="1" key="2">
    <citation type="submission" date="2025-08" db="UniProtKB">
        <authorList>
            <consortium name="Ensembl"/>
        </authorList>
    </citation>
    <scope>IDENTIFICATION</scope>
</reference>
<proteinExistence type="predicted"/>